<dbReference type="HAMAP" id="MF_01374">
    <property type="entry name" value="Glyoxalase_2"/>
    <property type="match status" value="1"/>
</dbReference>
<dbReference type="KEGG" id="xau:Xaut_2019"/>
<feature type="domain" description="Metallo-beta-lactamase" evidence="8">
    <location>
        <begin position="38"/>
        <end position="196"/>
    </location>
</feature>
<comment type="catalytic activity">
    <reaction evidence="1 7">
        <text>an S-(2-hydroxyacyl)glutathione + H2O = a 2-hydroxy carboxylate + glutathione + H(+)</text>
        <dbReference type="Rhea" id="RHEA:21864"/>
        <dbReference type="ChEBI" id="CHEBI:15377"/>
        <dbReference type="ChEBI" id="CHEBI:15378"/>
        <dbReference type="ChEBI" id="CHEBI:57925"/>
        <dbReference type="ChEBI" id="CHEBI:58896"/>
        <dbReference type="ChEBI" id="CHEBI:71261"/>
        <dbReference type="EC" id="3.1.2.6"/>
    </reaction>
</comment>
<dbReference type="eggNOG" id="COG0491">
    <property type="taxonomic scope" value="Bacteria"/>
</dbReference>
<comment type="cofactor">
    <cofactor evidence="7">
        <name>Zn(2+)</name>
        <dbReference type="ChEBI" id="CHEBI:29105"/>
    </cofactor>
    <text evidence="7">Binds 2 Zn(2+) ions per subunit.</text>
</comment>
<feature type="binding site" evidence="7">
    <location>
        <position position="196"/>
    </location>
    <ligand>
        <name>Zn(2+)</name>
        <dbReference type="ChEBI" id="CHEBI:29105"/>
        <label>2</label>
    </ligand>
</feature>
<dbReference type="InterPro" id="IPR035680">
    <property type="entry name" value="Clx_II_MBL"/>
</dbReference>
<comment type="similarity">
    <text evidence="3 7">Belongs to the metallo-beta-lactamase superfamily. Glyoxalase II family.</text>
</comment>
<dbReference type="GO" id="GO:0004416">
    <property type="term" value="F:hydroxyacylglutathione hydrolase activity"/>
    <property type="evidence" value="ECO:0007669"/>
    <property type="project" value="UniProtKB-UniRule"/>
</dbReference>
<dbReference type="Pfam" id="PF16123">
    <property type="entry name" value="HAGH_C"/>
    <property type="match status" value="1"/>
</dbReference>
<dbReference type="InterPro" id="IPR001279">
    <property type="entry name" value="Metallo-B-lactamas"/>
</dbReference>
<evidence type="ECO:0000256" key="4">
    <source>
        <dbReference type="ARBA" id="ARBA00022723"/>
    </source>
</evidence>
<dbReference type="InterPro" id="IPR050110">
    <property type="entry name" value="Glyoxalase_II_hydrolase"/>
</dbReference>
<dbReference type="Gene3D" id="3.60.15.10">
    <property type="entry name" value="Ribonuclease Z/Hydroxyacylglutathione hydrolase-like"/>
    <property type="match status" value="1"/>
</dbReference>
<dbReference type="EMBL" id="CP000781">
    <property type="protein sequence ID" value="ABS67263.1"/>
    <property type="molecule type" value="Genomic_DNA"/>
</dbReference>
<feature type="binding site" evidence="7">
    <location>
        <position position="81"/>
    </location>
    <ligand>
        <name>Zn(2+)</name>
        <dbReference type="ChEBI" id="CHEBI:29105"/>
        <label>1</label>
    </ligand>
</feature>
<evidence type="ECO:0000256" key="5">
    <source>
        <dbReference type="ARBA" id="ARBA00022801"/>
    </source>
</evidence>
<organism evidence="9 10">
    <name type="scientific">Xanthobacter autotrophicus (strain ATCC BAA-1158 / Py2)</name>
    <dbReference type="NCBI Taxonomy" id="78245"/>
    <lineage>
        <taxon>Bacteria</taxon>
        <taxon>Pseudomonadati</taxon>
        <taxon>Pseudomonadota</taxon>
        <taxon>Alphaproteobacteria</taxon>
        <taxon>Hyphomicrobiales</taxon>
        <taxon>Xanthobacteraceae</taxon>
        <taxon>Xanthobacter</taxon>
    </lineage>
</organism>
<dbReference type="Pfam" id="PF00753">
    <property type="entry name" value="Lactamase_B"/>
    <property type="match status" value="1"/>
</dbReference>
<proteinExistence type="inferred from homology"/>
<feature type="binding site" evidence="7">
    <location>
        <position position="158"/>
    </location>
    <ligand>
        <name>Zn(2+)</name>
        <dbReference type="ChEBI" id="CHEBI:29105"/>
        <label>2</label>
    </ligand>
</feature>
<dbReference type="UniPathway" id="UPA00619">
    <property type="reaction ID" value="UER00676"/>
</dbReference>
<reference evidence="9 10" key="1">
    <citation type="submission" date="2007-07" db="EMBL/GenBank/DDBJ databases">
        <title>Complete sequence of chromosome of Xanthobacter autotrophicus Py2.</title>
        <authorList>
            <consortium name="US DOE Joint Genome Institute"/>
            <person name="Copeland A."/>
            <person name="Lucas S."/>
            <person name="Lapidus A."/>
            <person name="Barry K."/>
            <person name="Glavina del Rio T."/>
            <person name="Hammon N."/>
            <person name="Israni S."/>
            <person name="Dalin E."/>
            <person name="Tice H."/>
            <person name="Pitluck S."/>
            <person name="Sims D."/>
            <person name="Brettin T."/>
            <person name="Bruce D."/>
            <person name="Detter J.C."/>
            <person name="Han C."/>
            <person name="Tapia R."/>
            <person name="Brainard J."/>
            <person name="Schmutz J."/>
            <person name="Larimer F."/>
            <person name="Land M."/>
            <person name="Hauser L."/>
            <person name="Kyrpides N."/>
            <person name="Kim E."/>
            <person name="Ensigns S.A."/>
            <person name="Richardson P."/>
        </authorList>
    </citation>
    <scope>NUCLEOTIDE SEQUENCE [LARGE SCALE GENOMIC DNA]</scope>
    <source>
        <strain evidence="10">ATCC BAA-1158 / Py2</strain>
    </source>
</reference>
<gene>
    <name evidence="7" type="primary">gloB</name>
    <name evidence="9" type="ordered locus">Xaut_2019</name>
</gene>
<name>A7IGX0_XANP2</name>
<dbReference type="Proteomes" id="UP000002417">
    <property type="component" value="Chromosome"/>
</dbReference>
<comment type="function">
    <text evidence="7">Thiolesterase that catalyzes the hydrolysis of S-D-lactoyl-glutathione to form glutathione and D-lactic acid.</text>
</comment>
<dbReference type="PIRSF" id="PIRSF005457">
    <property type="entry name" value="Glx"/>
    <property type="match status" value="1"/>
</dbReference>
<dbReference type="InterPro" id="IPR017782">
    <property type="entry name" value="Hydroxyacylglutathione_Hdrlase"/>
</dbReference>
<keyword evidence="10" id="KW-1185">Reference proteome</keyword>
<evidence type="ECO:0000256" key="2">
    <source>
        <dbReference type="ARBA" id="ARBA00004963"/>
    </source>
</evidence>
<dbReference type="AlphaFoldDB" id="A7IGX0"/>
<keyword evidence="4 7" id="KW-0479">Metal-binding</keyword>
<keyword evidence="6 7" id="KW-0862">Zinc</keyword>
<dbReference type="GO" id="GO:0019243">
    <property type="term" value="P:methylglyoxal catabolic process to D-lactate via S-lactoyl-glutathione"/>
    <property type="evidence" value="ECO:0007669"/>
    <property type="project" value="UniProtKB-UniRule"/>
</dbReference>
<evidence type="ECO:0000256" key="1">
    <source>
        <dbReference type="ARBA" id="ARBA00001623"/>
    </source>
</evidence>
<evidence type="ECO:0000259" key="8">
    <source>
        <dbReference type="SMART" id="SM00849"/>
    </source>
</evidence>
<dbReference type="InterPro" id="IPR036866">
    <property type="entry name" value="RibonucZ/Hydroxyglut_hydro"/>
</dbReference>
<feature type="binding site" evidence="7">
    <location>
        <position position="86"/>
    </location>
    <ligand>
        <name>Zn(2+)</name>
        <dbReference type="ChEBI" id="CHEBI:29105"/>
        <label>2</label>
    </ligand>
</feature>
<dbReference type="SMART" id="SM00849">
    <property type="entry name" value="Lactamase_B"/>
    <property type="match status" value="1"/>
</dbReference>
<evidence type="ECO:0000256" key="3">
    <source>
        <dbReference type="ARBA" id="ARBA00006759"/>
    </source>
</evidence>
<feature type="binding site" evidence="7">
    <location>
        <position position="139"/>
    </location>
    <ligand>
        <name>Zn(2+)</name>
        <dbReference type="ChEBI" id="CHEBI:29105"/>
        <label>1</label>
    </ligand>
</feature>
<feature type="binding site" evidence="7">
    <location>
        <position position="85"/>
    </location>
    <ligand>
        <name>Zn(2+)</name>
        <dbReference type="ChEBI" id="CHEBI:29105"/>
        <label>2</label>
    </ligand>
</feature>
<dbReference type="PANTHER" id="PTHR43705">
    <property type="entry name" value="HYDROXYACYLGLUTATHIONE HYDROLASE"/>
    <property type="match status" value="1"/>
</dbReference>
<dbReference type="PANTHER" id="PTHR43705:SF1">
    <property type="entry name" value="HYDROXYACYLGLUTATHIONE HYDROLASE GLOB"/>
    <property type="match status" value="1"/>
</dbReference>
<feature type="binding site" evidence="7">
    <location>
        <position position="83"/>
    </location>
    <ligand>
        <name>Zn(2+)</name>
        <dbReference type="ChEBI" id="CHEBI:29105"/>
        <label>1</label>
    </ligand>
</feature>
<protein>
    <recommendedName>
        <fullName evidence="7">Hydroxyacylglutathione hydrolase</fullName>
        <ecNumber evidence="7">3.1.2.6</ecNumber>
    </recommendedName>
    <alternativeName>
        <fullName evidence="7">Glyoxalase II</fullName>
        <shortName evidence="7">Glx II</shortName>
    </alternativeName>
</protein>
<dbReference type="HOGENOM" id="CLU_030571_4_1_5"/>
<evidence type="ECO:0000256" key="6">
    <source>
        <dbReference type="ARBA" id="ARBA00022833"/>
    </source>
</evidence>
<dbReference type="GO" id="GO:0046872">
    <property type="term" value="F:metal ion binding"/>
    <property type="evidence" value="ECO:0007669"/>
    <property type="project" value="UniProtKB-KW"/>
</dbReference>
<dbReference type="EC" id="3.1.2.6" evidence="7"/>
<evidence type="ECO:0000313" key="10">
    <source>
        <dbReference type="Proteomes" id="UP000002417"/>
    </source>
</evidence>
<comment type="subunit">
    <text evidence="7">Monomer.</text>
</comment>
<evidence type="ECO:0000313" key="9">
    <source>
        <dbReference type="EMBL" id="ABS67263.1"/>
    </source>
</evidence>
<accession>A7IGX0</accession>
<keyword evidence="5 7" id="KW-0378">Hydrolase</keyword>
<sequence>MPAASATHSGAVSNAVPLALRRPETVPAEIRLVPCLSDNYAVLIHDPVTEATAVVDVPEATPVIAALEKEGWNLTHILVTHHHADHTQGIPAVKARFGATVVGPKSEADKIPGLDVTVVDGDPVAVGSLVGRVLETPGHTAGPATYLFEGEKLLFAGDTLFTLGCGRPLECEPPVLWDSLQRLRALPEDLQVYSGHEYTLANARFAATVDPDNPALIRLYGDAQRKRDAGSPTIPSRLGDEVAANPFLRADDPGMAERLGMAGAEPALVFTELRLRKNAFKG</sequence>
<dbReference type="SUPFAM" id="SSF56281">
    <property type="entry name" value="Metallo-hydrolase/oxidoreductase"/>
    <property type="match status" value="1"/>
</dbReference>
<dbReference type="STRING" id="78245.Xaut_2019"/>
<dbReference type="NCBIfam" id="TIGR03413">
    <property type="entry name" value="GSH_gloB"/>
    <property type="match status" value="1"/>
</dbReference>
<evidence type="ECO:0000256" key="7">
    <source>
        <dbReference type="HAMAP-Rule" id="MF_01374"/>
    </source>
</evidence>
<dbReference type="PhylomeDB" id="A7IGX0"/>
<comment type="pathway">
    <text evidence="2 7">Secondary metabolite metabolism; methylglyoxal degradation; (R)-lactate from methylglyoxal: step 2/2.</text>
</comment>
<feature type="binding site" evidence="7">
    <location>
        <position position="158"/>
    </location>
    <ligand>
        <name>Zn(2+)</name>
        <dbReference type="ChEBI" id="CHEBI:29105"/>
        <label>1</label>
    </ligand>
</feature>
<dbReference type="InterPro" id="IPR032282">
    <property type="entry name" value="HAGH_C"/>
</dbReference>
<dbReference type="CDD" id="cd07723">
    <property type="entry name" value="hydroxyacylglutathione_hydrolase_MBL-fold"/>
    <property type="match status" value="1"/>
</dbReference>